<dbReference type="InterPro" id="IPR050121">
    <property type="entry name" value="Cytochrome_P450_monoxygenase"/>
</dbReference>
<evidence type="ECO:0000256" key="8">
    <source>
        <dbReference type="SAM" id="Phobius"/>
    </source>
</evidence>
<reference evidence="9" key="1">
    <citation type="submission" date="2022-10" db="EMBL/GenBank/DDBJ databases">
        <title>Culturing micro-colonial fungi from biological soil crusts in the Mojave desert and describing Neophaeococcomyces mojavensis, and introducing the new genera and species Taxawa tesnikishii.</title>
        <authorList>
            <person name="Kurbessoian T."/>
            <person name="Stajich J.E."/>
        </authorList>
    </citation>
    <scope>NUCLEOTIDE SEQUENCE</scope>
    <source>
        <strain evidence="9">TK_35</strain>
    </source>
</reference>
<evidence type="ECO:0000256" key="7">
    <source>
        <dbReference type="PIRSR" id="PIRSR602401-1"/>
    </source>
</evidence>
<comment type="similarity">
    <text evidence="2">Belongs to the cytochrome P450 family.</text>
</comment>
<comment type="caution">
    <text evidence="9">The sequence shown here is derived from an EMBL/GenBank/DDBJ whole genome shotgun (WGS) entry which is preliminary data.</text>
</comment>
<dbReference type="Pfam" id="PF00067">
    <property type="entry name" value="p450"/>
    <property type="match status" value="1"/>
</dbReference>
<feature type="binding site" description="axial binding residue" evidence="7">
    <location>
        <position position="498"/>
    </location>
    <ligand>
        <name>heme</name>
        <dbReference type="ChEBI" id="CHEBI:30413"/>
    </ligand>
    <ligandPart>
        <name>Fe</name>
        <dbReference type="ChEBI" id="CHEBI:18248"/>
    </ligandPart>
</feature>
<evidence type="ECO:0000256" key="1">
    <source>
        <dbReference type="ARBA" id="ARBA00001971"/>
    </source>
</evidence>
<dbReference type="AlphaFoldDB" id="A0AA38XWI7"/>
<dbReference type="PRINTS" id="PR00385">
    <property type="entry name" value="P450"/>
</dbReference>
<dbReference type="GO" id="GO:0005506">
    <property type="term" value="F:iron ion binding"/>
    <property type="evidence" value="ECO:0007669"/>
    <property type="project" value="InterPro"/>
</dbReference>
<feature type="transmembrane region" description="Helical" evidence="8">
    <location>
        <begin position="41"/>
        <end position="60"/>
    </location>
</feature>
<keyword evidence="5 7" id="KW-0408">Iron</keyword>
<keyword evidence="8" id="KW-0472">Membrane</keyword>
<proteinExistence type="inferred from homology"/>
<keyword evidence="10" id="KW-1185">Reference proteome</keyword>
<dbReference type="Proteomes" id="UP001172681">
    <property type="component" value="Unassembled WGS sequence"/>
</dbReference>
<evidence type="ECO:0000313" key="10">
    <source>
        <dbReference type="Proteomes" id="UP001172681"/>
    </source>
</evidence>
<evidence type="ECO:0000256" key="3">
    <source>
        <dbReference type="ARBA" id="ARBA00022723"/>
    </source>
</evidence>
<name>A0AA38XWI7_9EURO</name>
<dbReference type="PANTHER" id="PTHR24305">
    <property type="entry name" value="CYTOCHROME P450"/>
    <property type="match status" value="1"/>
</dbReference>
<keyword evidence="6" id="KW-0503">Monooxygenase</keyword>
<evidence type="ECO:0000256" key="4">
    <source>
        <dbReference type="ARBA" id="ARBA00023002"/>
    </source>
</evidence>
<evidence type="ECO:0008006" key="11">
    <source>
        <dbReference type="Google" id="ProtNLM"/>
    </source>
</evidence>
<sequence>MLESNRHLTVSPSIAAAAAGAAGLIWHRVYNRSEPTIRSFARDLCLTEATFIAIAIFGAQTALQTGIVSVIFFFAYLGTLGTSIAVYRLFFHPLRKFPGPWQAKLTKWTGVRWATSGELHFIVQAQHEKYGDVVRTGPNELSFASIESIKDIHGANANKITRGPYNYPSPYGAAGLSMPNTRSHHEHKARRRLWDGGLTMNQVRSYEPRVVAQCDILCSVLREYDGQVVDMKLLIDWLTFDIMGDLAFSKSFGMMHDGGPRYYTEAVRRAIRLRNTIGQVPWMSTVSYLLPVDPEFRKKAQKFTTLSKAIFDERKAKGTEPNDIFSYILASDKDGAKTADVDVEADAPSLVIAGSDTSSVTATFLFYFVTRNKSIYSGLSDEIDRAWDGKSPMSSDMLNPDKCPILHGCICEALRIWPPGPNHSQRRTEDVVGHQVGDDWIPPETQLSVHIFTVQRNPKHFTNPLEFVPERWIDSKRDPTWAHNTRAWIPFQAGAYACAGKQLALNELRVIMAKIMRKFKITMKDDFDHKAFNDKIKSFQSLVMGELPLLVEERKD</sequence>
<feature type="transmembrane region" description="Helical" evidence="8">
    <location>
        <begin position="12"/>
        <end position="29"/>
    </location>
</feature>
<dbReference type="GO" id="GO:0004497">
    <property type="term" value="F:monooxygenase activity"/>
    <property type="evidence" value="ECO:0007669"/>
    <property type="project" value="UniProtKB-KW"/>
</dbReference>
<comment type="cofactor">
    <cofactor evidence="1 7">
        <name>heme</name>
        <dbReference type="ChEBI" id="CHEBI:30413"/>
    </cofactor>
</comment>
<dbReference type="InterPro" id="IPR036396">
    <property type="entry name" value="Cyt_P450_sf"/>
</dbReference>
<evidence type="ECO:0000256" key="5">
    <source>
        <dbReference type="ARBA" id="ARBA00023004"/>
    </source>
</evidence>
<gene>
    <name evidence="9" type="ORF">H2204_010286</name>
</gene>
<evidence type="ECO:0000256" key="2">
    <source>
        <dbReference type="ARBA" id="ARBA00010617"/>
    </source>
</evidence>
<keyword evidence="4" id="KW-0560">Oxidoreductase</keyword>
<dbReference type="GO" id="GO:0016705">
    <property type="term" value="F:oxidoreductase activity, acting on paired donors, with incorporation or reduction of molecular oxygen"/>
    <property type="evidence" value="ECO:0007669"/>
    <property type="project" value="InterPro"/>
</dbReference>
<dbReference type="InterPro" id="IPR001128">
    <property type="entry name" value="Cyt_P450"/>
</dbReference>
<keyword evidence="7" id="KW-0349">Heme</keyword>
<dbReference type="PANTHER" id="PTHR24305:SF187">
    <property type="entry name" value="P450, PUTATIVE (EUROFUNG)-RELATED"/>
    <property type="match status" value="1"/>
</dbReference>
<evidence type="ECO:0000313" key="9">
    <source>
        <dbReference type="EMBL" id="KAJ9625987.1"/>
    </source>
</evidence>
<dbReference type="GO" id="GO:0020037">
    <property type="term" value="F:heme binding"/>
    <property type="evidence" value="ECO:0007669"/>
    <property type="project" value="InterPro"/>
</dbReference>
<dbReference type="Gene3D" id="1.10.630.10">
    <property type="entry name" value="Cytochrome P450"/>
    <property type="match status" value="1"/>
</dbReference>
<dbReference type="SUPFAM" id="SSF48264">
    <property type="entry name" value="Cytochrome P450"/>
    <property type="match status" value="1"/>
</dbReference>
<evidence type="ECO:0000256" key="6">
    <source>
        <dbReference type="ARBA" id="ARBA00023033"/>
    </source>
</evidence>
<protein>
    <recommendedName>
        <fullName evidence="11">Cytochrome P450</fullName>
    </recommendedName>
</protein>
<keyword evidence="8" id="KW-1133">Transmembrane helix</keyword>
<dbReference type="PRINTS" id="PR00463">
    <property type="entry name" value="EP450I"/>
</dbReference>
<keyword evidence="3 7" id="KW-0479">Metal-binding</keyword>
<keyword evidence="8" id="KW-0812">Transmembrane</keyword>
<dbReference type="EMBL" id="JAPDRN010000085">
    <property type="protein sequence ID" value="KAJ9625987.1"/>
    <property type="molecule type" value="Genomic_DNA"/>
</dbReference>
<feature type="transmembrane region" description="Helical" evidence="8">
    <location>
        <begin position="66"/>
        <end position="90"/>
    </location>
</feature>
<organism evidence="9 10">
    <name type="scientific">Knufia peltigerae</name>
    <dbReference type="NCBI Taxonomy" id="1002370"/>
    <lineage>
        <taxon>Eukaryota</taxon>
        <taxon>Fungi</taxon>
        <taxon>Dikarya</taxon>
        <taxon>Ascomycota</taxon>
        <taxon>Pezizomycotina</taxon>
        <taxon>Eurotiomycetes</taxon>
        <taxon>Chaetothyriomycetidae</taxon>
        <taxon>Chaetothyriales</taxon>
        <taxon>Trichomeriaceae</taxon>
        <taxon>Knufia</taxon>
    </lineage>
</organism>
<dbReference type="InterPro" id="IPR002401">
    <property type="entry name" value="Cyt_P450_E_grp-I"/>
</dbReference>
<accession>A0AA38XWI7</accession>